<sequence length="261" mass="29650">MKVLILGGNGMLGPWAVKAMKDRHDILLTDINDPYPEYKGEFQKLSADDIDGVVKAAEGMDVIVNLSVLRPHRQLAFDVNTMGNYAMMLAAREHRIKRVITTGPHFQMVGQQYEEWDHDLNPDMPPAPGTRLYAHTKALGQEICRVFSKRHGIQVLTLLYYNMKHTWNLGGPEATPVYHDDMVPYSTAWQDCGTAVQAAVEVPEERLATKCETFFVLPDLPHAKFNNEKTKRVLGWQPRYHVEALWNKDHRTPPSGLTEAF</sequence>
<evidence type="ECO:0000313" key="5">
    <source>
        <dbReference type="Proteomes" id="UP001321249"/>
    </source>
</evidence>
<protein>
    <submittedName>
        <fullName evidence="3">NAD-dependent epimerase/dehydratase family protein</fullName>
    </submittedName>
</protein>
<dbReference type="Pfam" id="PF01370">
    <property type="entry name" value="Epimerase"/>
    <property type="match status" value="1"/>
</dbReference>
<dbReference type="Proteomes" id="UP001321249">
    <property type="component" value="Unassembled WGS sequence"/>
</dbReference>
<dbReference type="Proteomes" id="UP001219901">
    <property type="component" value="Chromosome"/>
</dbReference>
<evidence type="ECO:0000313" key="4">
    <source>
        <dbReference type="Proteomes" id="UP001219901"/>
    </source>
</evidence>
<gene>
    <name evidence="2" type="ORF">GKO46_00995</name>
    <name evidence="3" type="ORF">GKO48_08230</name>
</gene>
<dbReference type="InterPro" id="IPR036291">
    <property type="entry name" value="NAD(P)-bd_dom_sf"/>
</dbReference>
<evidence type="ECO:0000313" key="3">
    <source>
        <dbReference type="EMBL" id="WFG39605.1"/>
    </source>
</evidence>
<dbReference type="SUPFAM" id="SSF51735">
    <property type="entry name" value="NAD(P)-binding Rossmann-fold domains"/>
    <property type="match status" value="1"/>
</dbReference>
<name>A0AAJ6CV71_9CHLR</name>
<dbReference type="InterPro" id="IPR050177">
    <property type="entry name" value="Lipid_A_modif_metabolic_enz"/>
</dbReference>
<feature type="domain" description="NAD-dependent epimerase/dehydratase" evidence="1">
    <location>
        <begin position="3"/>
        <end position="163"/>
    </location>
</feature>
<evidence type="ECO:0000313" key="2">
    <source>
        <dbReference type="EMBL" id="MDG0865649.1"/>
    </source>
</evidence>
<accession>A0AAJ6CV71</accession>
<dbReference type="AlphaFoldDB" id="A0AAJ6CV71"/>
<dbReference type="Gene3D" id="3.40.50.720">
    <property type="entry name" value="NAD(P)-binding Rossmann-like Domain"/>
    <property type="match status" value="1"/>
</dbReference>
<evidence type="ECO:0000259" key="1">
    <source>
        <dbReference type="Pfam" id="PF01370"/>
    </source>
</evidence>
<dbReference type="EMBL" id="WMBE01000001">
    <property type="protein sequence ID" value="MDG0865649.1"/>
    <property type="molecule type" value="Genomic_DNA"/>
</dbReference>
<reference evidence="3" key="2">
    <citation type="journal article" date="2023" name="Nat. Commun.">
        <title>Cultivation of marine bacteria of the SAR202 clade.</title>
        <authorList>
            <person name="Lim Y."/>
            <person name="Seo J.H."/>
            <person name="Giovannoni S.J."/>
            <person name="Kang I."/>
            <person name="Cho J.C."/>
        </authorList>
    </citation>
    <scope>NUCLEOTIDE SEQUENCE</scope>
    <source>
        <strain evidence="3">JH1073</strain>
    </source>
</reference>
<organism evidence="3 4">
    <name type="scientific">Candidatus Lucifugimonas marina</name>
    <dbReference type="NCBI Taxonomy" id="3038979"/>
    <lineage>
        <taxon>Bacteria</taxon>
        <taxon>Bacillati</taxon>
        <taxon>Chloroflexota</taxon>
        <taxon>Dehalococcoidia</taxon>
        <taxon>SAR202 cluster</taxon>
        <taxon>Candidatus Lucifugimonadales</taxon>
        <taxon>Candidatus Lucifugimonadaceae</taxon>
        <taxon>Candidatus Lucifugimonas</taxon>
    </lineage>
</organism>
<keyword evidence="4" id="KW-1185">Reference proteome</keyword>
<proteinExistence type="predicted"/>
<dbReference type="PANTHER" id="PTHR43245">
    <property type="entry name" value="BIFUNCTIONAL POLYMYXIN RESISTANCE PROTEIN ARNA"/>
    <property type="match status" value="1"/>
</dbReference>
<reference evidence="4 5" key="1">
    <citation type="submission" date="2019-11" db="EMBL/GenBank/DDBJ databases">
        <authorList>
            <person name="Cho J.-C."/>
        </authorList>
    </citation>
    <scope>NUCLEOTIDE SEQUENCE [LARGE SCALE GENOMIC DNA]</scope>
    <source>
        <strain evidence="3 4">JH1073</strain>
        <strain evidence="2 5">JH702</strain>
    </source>
</reference>
<dbReference type="EMBL" id="CP046147">
    <property type="protein sequence ID" value="WFG39605.1"/>
    <property type="molecule type" value="Genomic_DNA"/>
</dbReference>
<dbReference type="RefSeq" id="WP_342823474.1">
    <property type="nucleotide sequence ID" value="NZ_CP046146.1"/>
</dbReference>
<dbReference type="InterPro" id="IPR001509">
    <property type="entry name" value="Epimerase_deHydtase"/>
</dbReference>
<reference evidence="4" key="3">
    <citation type="submission" date="2023-06" db="EMBL/GenBank/DDBJ databases">
        <title>Pangenomics reveal diversification of enzyme families and niche specialization in globally abundant SAR202 bacteria.</title>
        <authorList>
            <person name="Saw J.H.W."/>
        </authorList>
    </citation>
    <scope>NUCLEOTIDE SEQUENCE [LARGE SCALE GENOMIC DNA]</scope>
    <source>
        <strain evidence="4">JH1073</strain>
    </source>
</reference>